<gene>
    <name evidence="2" type="ORF">VDBG_03041</name>
</gene>
<proteinExistence type="predicted"/>
<dbReference type="HOGENOM" id="CLU_3406595_0_0_1"/>
<dbReference type="KEGG" id="val:VDBG_03041"/>
<evidence type="ECO:0000313" key="3">
    <source>
        <dbReference type="Proteomes" id="UP000008698"/>
    </source>
</evidence>
<reference evidence="3" key="1">
    <citation type="journal article" date="2011" name="PLoS Pathog.">
        <title>Comparative genomics yields insights into niche adaptation of plant vascular wilt pathogens.</title>
        <authorList>
            <person name="Klosterman S.J."/>
            <person name="Subbarao K.V."/>
            <person name="Kang S."/>
            <person name="Veronese P."/>
            <person name="Gold S.E."/>
            <person name="Thomma B.P.H.J."/>
            <person name="Chen Z."/>
            <person name="Henrissat B."/>
            <person name="Lee Y.-H."/>
            <person name="Park J."/>
            <person name="Garcia-Pedrajas M.D."/>
            <person name="Barbara D.J."/>
            <person name="Anchieta A."/>
            <person name="de Jonge R."/>
            <person name="Santhanam P."/>
            <person name="Maruthachalam K."/>
            <person name="Atallah Z."/>
            <person name="Amyotte S.G."/>
            <person name="Paz Z."/>
            <person name="Inderbitzin P."/>
            <person name="Hayes R.J."/>
            <person name="Heiman D.I."/>
            <person name="Young S."/>
            <person name="Zeng Q."/>
            <person name="Engels R."/>
            <person name="Galagan J."/>
            <person name="Cuomo C.A."/>
            <person name="Dobinson K.F."/>
            <person name="Ma L.-J."/>
        </authorList>
    </citation>
    <scope>NUCLEOTIDE SEQUENCE [LARGE SCALE GENOMIC DNA]</scope>
    <source>
        <strain evidence="3">VaMs.102 / ATCC MYA-4576 / FGSC 10136</strain>
    </source>
</reference>
<dbReference type="EMBL" id="DS985216">
    <property type="protein sequence ID" value="EEY16932.1"/>
    <property type="molecule type" value="Genomic_DNA"/>
</dbReference>
<accession>C9SCW7</accession>
<evidence type="ECO:0000256" key="1">
    <source>
        <dbReference type="SAM" id="MobiDB-lite"/>
    </source>
</evidence>
<organism evidence="3">
    <name type="scientific">Verticillium alfalfae (strain VaMs.102 / ATCC MYA-4576 / FGSC 10136)</name>
    <name type="common">Verticillium wilt of alfalfa</name>
    <name type="synonym">Verticillium albo-atrum</name>
    <dbReference type="NCBI Taxonomy" id="526221"/>
    <lineage>
        <taxon>Eukaryota</taxon>
        <taxon>Fungi</taxon>
        <taxon>Dikarya</taxon>
        <taxon>Ascomycota</taxon>
        <taxon>Pezizomycotina</taxon>
        <taxon>Sordariomycetes</taxon>
        <taxon>Hypocreomycetidae</taxon>
        <taxon>Glomerellales</taxon>
        <taxon>Plectosphaerellaceae</taxon>
        <taxon>Verticillium</taxon>
    </lineage>
</organism>
<dbReference type="Proteomes" id="UP000008698">
    <property type="component" value="Unassembled WGS sequence"/>
</dbReference>
<name>C9SCW7_VERA1</name>
<feature type="region of interest" description="Disordered" evidence="1">
    <location>
        <begin position="1"/>
        <end position="30"/>
    </location>
</feature>
<protein>
    <submittedName>
        <fullName evidence="2">Uncharacterized protein</fullName>
    </submittedName>
</protein>
<dbReference type="GeneID" id="9533052"/>
<evidence type="ECO:0000313" key="2">
    <source>
        <dbReference type="EMBL" id="EEY16932.1"/>
    </source>
</evidence>
<dbReference type="AlphaFoldDB" id="C9SCW7"/>
<dbReference type="RefSeq" id="XP_003006902.1">
    <property type="nucleotide sequence ID" value="XM_003006856.1"/>
</dbReference>
<sequence>MDPANRAGSGLSTRAKIRTDSGLLSRPVDT</sequence>
<keyword evidence="3" id="KW-1185">Reference proteome</keyword>